<keyword evidence="3" id="KW-1133">Transmembrane helix</keyword>
<gene>
    <name evidence="6" type="primary">CYB2</name>
    <name evidence="6" type="ORF">SO694_00057254</name>
</gene>
<keyword evidence="3" id="KW-0472">Membrane</keyword>
<evidence type="ECO:0000313" key="6">
    <source>
        <dbReference type="EMBL" id="KAK7240608.1"/>
    </source>
</evidence>
<dbReference type="Pfam" id="PF00173">
    <property type="entry name" value="Cyt-b5"/>
    <property type="match status" value="1"/>
</dbReference>
<evidence type="ECO:0000256" key="1">
    <source>
        <dbReference type="ARBA" id="ARBA00001917"/>
    </source>
</evidence>
<dbReference type="InterPro" id="IPR013785">
    <property type="entry name" value="Aldolase_TIM"/>
</dbReference>
<evidence type="ECO:0000259" key="4">
    <source>
        <dbReference type="PROSITE" id="PS50255"/>
    </source>
</evidence>
<dbReference type="PANTHER" id="PTHR10578:SF148">
    <property type="entry name" value="L-LACTATE DEHYDROGENASE (CYTOCHROME)"/>
    <property type="match status" value="1"/>
</dbReference>
<sequence length="645" mass="67850">MSGLRTITFDEVAKHNTKEDCWVIVEDKVWDLTGFAVDHPGGAHLVQEQAGKDGTTPFVDAHSTDIIQLTLGGAAGVKKALMGVIDRSTVPAMRASGKADHGAPAEADDDADEWEVPPVEAILNVHDLVAIAERKLVKEGKKQAWDYYSSGAAATLTHCQENELAFKRIWMRPRVLVDVKTVDLTSKILGATVGAPLCGAQAAGVTAVCVTVDSAVAGPRERDQRNKIAMLLKQQAQQESAAKGAKALKPGAHANRDPALNWKDVAWFCSNTTIPIVLKGVQCGETLLAAKAGALPEIISMLTEAGLRSKLEVWLDGGIRRGSDVVKALALGANACGIGKPAMYGMSCYGAAGITKCVEILKREMVQTMQLCGTPRFDLLSPSLVDIRSLSNHSAPPAGAVAVTMPPPHIAKILGEEEWEVPPVEAILNVHDPAVAGLRERDQRNKIAMLLKQQAQQESAAKGAKARKPGCGEDAVLAAKAGVAAILVSNHGAAIWTRARSPIEALPEIISMLTEAGLRSKLEVWLDGGIRRGSDVVSALALGANACGIGKPAMALWAKETADVYAAIEKGHAASAATLIALFLSAYVIYRVYPLLPMHFGVHIATMALGAFGLPTLAPTSADAAPLLVRALARSLNAGVTPAAL</sequence>
<proteinExistence type="predicted"/>
<feature type="domain" description="FMN hydroxy acid dehydrogenase" evidence="5">
    <location>
        <begin position="200"/>
        <end position="390"/>
    </location>
</feature>
<feature type="domain" description="FMN hydroxy acid dehydrogenase" evidence="5">
    <location>
        <begin position="471"/>
        <end position="554"/>
    </location>
</feature>
<dbReference type="InterPro" id="IPR037396">
    <property type="entry name" value="FMN_HAD"/>
</dbReference>
<dbReference type="Proteomes" id="UP001363151">
    <property type="component" value="Unassembled WGS sequence"/>
</dbReference>
<dbReference type="Pfam" id="PF01070">
    <property type="entry name" value="FMN_dh"/>
    <property type="match status" value="3"/>
</dbReference>
<feature type="transmembrane region" description="Helical" evidence="3">
    <location>
        <begin position="573"/>
        <end position="593"/>
    </location>
</feature>
<evidence type="ECO:0000256" key="2">
    <source>
        <dbReference type="ARBA" id="ARBA00023002"/>
    </source>
</evidence>
<dbReference type="SMART" id="SM01117">
    <property type="entry name" value="Cyt-b5"/>
    <property type="match status" value="1"/>
</dbReference>
<comment type="caution">
    <text evidence="6">The sequence shown here is derived from an EMBL/GenBank/DDBJ whole genome shotgun (WGS) entry which is preliminary data.</text>
</comment>
<evidence type="ECO:0000256" key="3">
    <source>
        <dbReference type="SAM" id="Phobius"/>
    </source>
</evidence>
<organism evidence="6 7">
    <name type="scientific">Aureococcus anophagefferens</name>
    <name type="common">Harmful bloom alga</name>
    <dbReference type="NCBI Taxonomy" id="44056"/>
    <lineage>
        <taxon>Eukaryota</taxon>
        <taxon>Sar</taxon>
        <taxon>Stramenopiles</taxon>
        <taxon>Ochrophyta</taxon>
        <taxon>Pelagophyceae</taxon>
        <taxon>Pelagomonadales</taxon>
        <taxon>Pelagomonadaceae</taxon>
        <taxon>Aureococcus</taxon>
    </lineage>
</organism>
<dbReference type="SUPFAM" id="SSF51395">
    <property type="entry name" value="FMN-linked oxidoreductases"/>
    <property type="match status" value="2"/>
</dbReference>
<dbReference type="Gene3D" id="3.20.20.70">
    <property type="entry name" value="Aldolase class I"/>
    <property type="match status" value="3"/>
</dbReference>
<comment type="cofactor">
    <cofactor evidence="1">
        <name>FMN</name>
        <dbReference type="ChEBI" id="CHEBI:58210"/>
    </cofactor>
</comment>
<keyword evidence="7" id="KW-1185">Reference proteome</keyword>
<feature type="transmembrane region" description="Helical" evidence="3">
    <location>
        <begin position="600"/>
        <end position="618"/>
    </location>
</feature>
<dbReference type="PROSITE" id="PS51349">
    <property type="entry name" value="FMN_HYDROXY_ACID_DH_2"/>
    <property type="match status" value="2"/>
</dbReference>
<dbReference type="SUPFAM" id="SSF55856">
    <property type="entry name" value="Cytochrome b5-like heme/steroid binding domain"/>
    <property type="match status" value="1"/>
</dbReference>
<dbReference type="Gene3D" id="3.10.120.10">
    <property type="entry name" value="Cytochrome b5-like heme/steroid binding domain"/>
    <property type="match status" value="1"/>
</dbReference>
<dbReference type="InterPro" id="IPR001199">
    <property type="entry name" value="Cyt_B5-like_heme/steroid-bd"/>
</dbReference>
<evidence type="ECO:0000259" key="5">
    <source>
        <dbReference type="PROSITE" id="PS51349"/>
    </source>
</evidence>
<accession>A0ABR1FX42</accession>
<dbReference type="InterPro" id="IPR036400">
    <property type="entry name" value="Cyt_B5-like_heme/steroid_sf"/>
</dbReference>
<protein>
    <submittedName>
        <fullName evidence="6">Very-long-chain-(S)-2-hydroxy-acid oxidase</fullName>
    </submittedName>
</protein>
<dbReference type="EMBL" id="JBBJCI010000210">
    <property type="protein sequence ID" value="KAK7240608.1"/>
    <property type="molecule type" value="Genomic_DNA"/>
</dbReference>
<name>A0ABR1FX42_AURAN</name>
<reference evidence="6 7" key="1">
    <citation type="submission" date="2024-03" db="EMBL/GenBank/DDBJ databases">
        <title>Aureococcus anophagefferens CCMP1851 and Kratosvirus quantuckense: Draft genome of a second virus-susceptible host strain in the model system.</title>
        <authorList>
            <person name="Chase E."/>
            <person name="Truchon A.R."/>
            <person name="Schepens W."/>
            <person name="Wilhelm S.W."/>
        </authorList>
    </citation>
    <scope>NUCLEOTIDE SEQUENCE [LARGE SCALE GENOMIC DNA]</scope>
    <source>
        <strain evidence="6 7">CCMP1851</strain>
    </source>
</reference>
<keyword evidence="3" id="KW-0812">Transmembrane</keyword>
<feature type="domain" description="Cytochrome b5 heme-binding" evidence="4">
    <location>
        <begin position="4"/>
        <end position="86"/>
    </location>
</feature>
<dbReference type="PROSITE" id="PS50255">
    <property type="entry name" value="CYTOCHROME_B5_2"/>
    <property type="match status" value="1"/>
</dbReference>
<keyword evidence="2" id="KW-0560">Oxidoreductase</keyword>
<dbReference type="InterPro" id="IPR000262">
    <property type="entry name" value="FMN-dep_DH"/>
</dbReference>
<dbReference type="PANTHER" id="PTHR10578">
    <property type="entry name" value="S -2-HYDROXY-ACID OXIDASE-RELATED"/>
    <property type="match status" value="1"/>
</dbReference>
<evidence type="ECO:0000313" key="7">
    <source>
        <dbReference type="Proteomes" id="UP001363151"/>
    </source>
</evidence>